<proteinExistence type="predicted"/>
<name>A0AAJ0H620_9PEZI</name>
<dbReference type="PANTHER" id="PTHR39611">
    <property type="entry name" value="HYDROXYPROLINE-RICH GLYCOPROTEIN DZ-HRGP-RELATED"/>
    <property type="match status" value="1"/>
</dbReference>
<dbReference type="Proteomes" id="UP001275084">
    <property type="component" value="Unassembled WGS sequence"/>
</dbReference>
<protein>
    <recommendedName>
        <fullName evidence="2">DUF7514 domain-containing protein</fullName>
    </recommendedName>
</protein>
<feature type="compositionally biased region" description="Basic and acidic residues" evidence="1">
    <location>
        <begin position="258"/>
        <end position="280"/>
    </location>
</feature>
<feature type="compositionally biased region" description="Basic and acidic residues" evidence="1">
    <location>
        <begin position="599"/>
        <end position="682"/>
    </location>
</feature>
<feature type="compositionally biased region" description="Basic and acidic residues" evidence="1">
    <location>
        <begin position="484"/>
        <end position="555"/>
    </location>
</feature>
<feature type="domain" description="DUF7514" evidence="2">
    <location>
        <begin position="24"/>
        <end position="185"/>
    </location>
</feature>
<accession>A0AAJ0H620</accession>
<evidence type="ECO:0000313" key="3">
    <source>
        <dbReference type="EMBL" id="KAK3341224.1"/>
    </source>
</evidence>
<reference evidence="3" key="2">
    <citation type="submission" date="2023-06" db="EMBL/GenBank/DDBJ databases">
        <authorList>
            <consortium name="Lawrence Berkeley National Laboratory"/>
            <person name="Haridas S."/>
            <person name="Hensen N."/>
            <person name="Bonometti L."/>
            <person name="Westerberg I."/>
            <person name="Brannstrom I.O."/>
            <person name="Guillou S."/>
            <person name="Cros-Aarteil S."/>
            <person name="Calhoun S."/>
            <person name="Kuo A."/>
            <person name="Mondo S."/>
            <person name="Pangilinan J."/>
            <person name="Riley R."/>
            <person name="Labutti K."/>
            <person name="Andreopoulos B."/>
            <person name="Lipzen A."/>
            <person name="Chen C."/>
            <person name="Yanf M."/>
            <person name="Daum C."/>
            <person name="Ng V."/>
            <person name="Clum A."/>
            <person name="Steindorff A."/>
            <person name="Ohm R."/>
            <person name="Martin F."/>
            <person name="Silar P."/>
            <person name="Natvig D."/>
            <person name="Lalanne C."/>
            <person name="Gautier V."/>
            <person name="Ament-Velasquez S.L."/>
            <person name="Kruys A."/>
            <person name="Hutchinson M.I."/>
            <person name="Powell A.J."/>
            <person name="Barry K."/>
            <person name="Miller A.N."/>
            <person name="Grigoriev I.V."/>
            <person name="Debuchy R."/>
            <person name="Gladieux P."/>
            <person name="Thoren M.H."/>
            <person name="Johannesson H."/>
        </authorList>
    </citation>
    <scope>NUCLEOTIDE SEQUENCE</scope>
    <source>
        <strain evidence="3">CBS 955.72</strain>
    </source>
</reference>
<evidence type="ECO:0000259" key="2">
    <source>
        <dbReference type="Pfam" id="PF24355"/>
    </source>
</evidence>
<feature type="compositionally biased region" description="Basic and acidic residues" evidence="1">
    <location>
        <begin position="287"/>
        <end position="310"/>
    </location>
</feature>
<feature type="region of interest" description="Disordered" evidence="1">
    <location>
        <begin position="249"/>
        <end position="702"/>
    </location>
</feature>
<dbReference type="PANTHER" id="PTHR39611:SF2">
    <property type="entry name" value="HYDROXYPROLINE-RICH GLYCOPROTEIN DZ-HRGP"/>
    <property type="match status" value="1"/>
</dbReference>
<comment type="caution">
    <text evidence="3">The sequence shown here is derived from an EMBL/GenBank/DDBJ whole genome shotgun (WGS) entry which is preliminary data.</text>
</comment>
<feature type="compositionally biased region" description="Polar residues" evidence="1">
    <location>
        <begin position="446"/>
        <end position="466"/>
    </location>
</feature>
<reference evidence="3" key="1">
    <citation type="journal article" date="2023" name="Mol. Phylogenet. Evol.">
        <title>Genome-scale phylogeny and comparative genomics of the fungal order Sordariales.</title>
        <authorList>
            <person name="Hensen N."/>
            <person name="Bonometti L."/>
            <person name="Westerberg I."/>
            <person name="Brannstrom I.O."/>
            <person name="Guillou S."/>
            <person name="Cros-Aarteil S."/>
            <person name="Calhoun S."/>
            <person name="Haridas S."/>
            <person name="Kuo A."/>
            <person name="Mondo S."/>
            <person name="Pangilinan J."/>
            <person name="Riley R."/>
            <person name="LaButti K."/>
            <person name="Andreopoulos B."/>
            <person name="Lipzen A."/>
            <person name="Chen C."/>
            <person name="Yan M."/>
            <person name="Daum C."/>
            <person name="Ng V."/>
            <person name="Clum A."/>
            <person name="Steindorff A."/>
            <person name="Ohm R.A."/>
            <person name="Martin F."/>
            <person name="Silar P."/>
            <person name="Natvig D.O."/>
            <person name="Lalanne C."/>
            <person name="Gautier V."/>
            <person name="Ament-Velasquez S.L."/>
            <person name="Kruys A."/>
            <person name="Hutchinson M.I."/>
            <person name="Powell A.J."/>
            <person name="Barry K."/>
            <person name="Miller A.N."/>
            <person name="Grigoriev I.V."/>
            <person name="Debuchy R."/>
            <person name="Gladieux P."/>
            <person name="Hiltunen Thoren M."/>
            <person name="Johannesson H."/>
        </authorList>
    </citation>
    <scope>NUCLEOTIDE SEQUENCE</scope>
    <source>
        <strain evidence="3">CBS 955.72</strain>
    </source>
</reference>
<organism evidence="3 4">
    <name type="scientific">Lasiosphaeria hispida</name>
    <dbReference type="NCBI Taxonomy" id="260671"/>
    <lineage>
        <taxon>Eukaryota</taxon>
        <taxon>Fungi</taxon>
        <taxon>Dikarya</taxon>
        <taxon>Ascomycota</taxon>
        <taxon>Pezizomycotina</taxon>
        <taxon>Sordariomycetes</taxon>
        <taxon>Sordariomycetidae</taxon>
        <taxon>Sordariales</taxon>
        <taxon>Lasiosphaeriaceae</taxon>
        <taxon>Lasiosphaeria</taxon>
    </lineage>
</organism>
<feature type="compositionally biased region" description="Basic and acidic residues" evidence="1">
    <location>
        <begin position="395"/>
        <end position="407"/>
    </location>
</feature>
<feature type="compositionally biased region" description="Basic and acidic residues" evidence="1">
    <location>
        <begin position="429"/>
        <end position="444"/>
    </location>
</feature>
<dbReference type="EMBL" id="JAUIQD010000008">
    <property type="protein sequence ID" value="KAK3341224.1"/>
    <property type="molecule type" value="Genomic_DNA"/>
</dbReference>
<dbReference type="InterPro" id="IPR055936">
    <property type="entry name" value="DUF7514"/>
</dbReference>
<evidence type="ECO:0000313" key="4">
    <source>
        <dbReference type="Proteomes" id="UP001275084"/>
    </source>
</evidence>
<dbReference type="AlphaFoldDB" id="A0AAJ0H620"/>
<gene>
    <name evidence="3" type="ORF">B0T25DRAFT_334943</name>
</gene>
<keyword evidence="4" id="KW-1185">Reference proteome</keyword>
<dbReference type="Pfam" id="PF24355">
    <property type="entry name" value="DUF7514"/>
    <property type="match status" value="1"/>
</dbReference>
<evidence type="ECO:0000256" key="1">
    <source>
        <dbReference type="SAM" id="MobiDB-lite"/>
    </source>
</evidence>
<sequence>MAAQPPPPTPPPGDAKDGKAFYGYLFVKQNTIPDPTPVLKALLTALACHIKNEIGDKNEKHLKPGKLAAFYKDAGYDYDTLFADMSAESISFVYQVQGCQHYLLPTDNDFIAPSIPALTVKGFVRWQAIQILLEPQIHVPVIQFAVRNWALKNPDDGTPFPPDLPKEAFPQEPDPDTDLWYQSCAVRLREEATPKEDVRPNFADEHPEPTARGVPVFVHVGATSSHDYFNRPRTGATGKFSYVRVPEDIPRSAPVGRSPERRDRDARECERAENLREHYTRRPSASSEDRQHRRRRSFTDHPPVAEERPAHVPHIVPEPRSAPRRASHPHYETSSETDDGPMSPRAEARSRSRPHRSTDPPPISVRRVYGPEGARIHSTHPVFSSAPHIPSPVPEEVRRTSHPEEPKTSLFDNVRRLSKFLPGGGGSSERQRTDSRGRKGEHIVHTSGSRESTVQGSRLSRSFSDYNENESDSEDQVRHRRVRREKDQDRDKIRDRDRDRIMERERPRSRDIRDREKEREKAMARERSRYKDHDRDSDERRRDRDRDRDRIVSDRSHRRSREPSDEDSSPLTRTRGSGGSGGSGPYLMRPDVGQRRTSSHADIDRRRDRERGREWDVRERERLRDERWRREENDRERSFIGRDRDREPGSRDRTRTRNRDKDRDRERERERERGSRERDRSGRLPSPVVTGVTGRKYPDVEW</sequence>